<dbReference type="PROSITE" id="PS51257">
    <property type="entry name" value="PROKAR_LIPOPROTEIN"/>
    <property type="match status" value="1"/>
</dbReference>
<sequence length="640" mass="69598">MSNKEDREIVIVGGGIIGCTTAYYLTRHRLYSPHSTRITLIEASVHGAAQGASGKAGGLIAKWAYPKELVDISFNEHVKLAETHGGARKWGWRYVNCGSWEGKGELPSGGEMSTGENKSLEKTLGLGLHSYERVEKGLPDDLLWVREDLTKAYSPMAPAGATAQVHPYLFTSNMLELAAESGVTILKGRVTSVVQKNGKVTGVQYLPVDTAAGAGTLNHLSATHVVIAAGAWSPSIVSELPVSATRAHSITIRPKDGVTIAPYVLFTEISLTSGRSSRRKIVATPEIYARRDNEVYACGPGDDSDLPGCVDDVVVDESACDSILQHITSISRELRDGMVEKRQACFLPIVSSGGGPIIGECERLAKGLIVATGHTCWGICNAPGTALVVSELVMEGRIQSGDLQRLRPSETLHYLYHKEMQRISYLTNEDPLVALCLYFNVPNVPLPSGELPKSLDLPLLHDARTPTHILAAFQSGSRQGTPPLILPIDAGLYSRGFQAALDLPPTDATSTVPSASQVDKTTQKVVITLPVVPFVVPHVNSLALLLLFGLDLETQPNLLAWHLLPPQVIGEFPNAAAMAQVLSRVPDDEFNHRFYFNQGLWRNILMMGLNNERLVQLVHTAWNVTNDARRIRQRNAVRYR</sequence>
<dbReference type="Pfam" id="PF01266">
    <property type="entry name" value="DAO"/>
    <property type="match status" value="1"/>
</dbReference>
<dbReference type="SUPFAM" id="SSF51905">
    <property type="entry name" value="FAD/NAD(P)-binding domain"/>
    <property type="match status" value="1"/>
</dbReference>
<dbReference type="STRING" id="703135.A0A2A9NZR5"/>
<dbReference type="Gene3D" id="3.50.50.60">
    <property type="entry name" value="FAD/NAD(P)-binding domain"/>
    <property type="match status" value="1"/>
</dbReference>
<evidence type="ECO:0000313" key="2">
    <source>
        <dbReference type="EMBL" id="PFH53472.1"/>
    </source>
</evidence>
<dbReference type="EMBL" id="KZ301973">
    <property type="protein sequence ID" value="PFH53472.1"/>
    <property type="molecule type" value="Genomic_DNA"/>
</dbReference>
<dbReference type="AlphaFoldDB" id="A0A2A9NZR5"/>
<dbReference type="GO" id="GO:0005770">
    <property type="term" value="C:late endosome"/>
    <property type="evidence" value="ECO:0007669"/>
    <property type="project" value="TreeGrafter"/>
</dbReference>
<dbReference type="InterPro" id="IPR036188">
    <property type="entry name" value="FAD/NAD-bd_sf"/>
</dbReference>
<evidence type="ECO:0000259" key="1">
    <source>
        <dbReference type="Pfam" id="PF01266"/>
    </source>
</evidence>
<feature type="domain" description="FAD dependent oxidoreductase" evidence="1">
    <location>
        <begin position="9"/>
        <end position="392"/>
    </location>
</feature>
<reference evidence="2 3" key="1">
    <citation type="submission" date="2014-02" db="EMBL/GenBank/DDBJ databases">
        <title>Transposable element dynamics among asymbiotic and ectomycorrhizal Amanita fungi.</title>
        <authorList>
            <consortium name="DOE Joint Genome Institute"/>
            <person name="Hess J."/>
            <person name="Skrede I."/>
            <person name="Wolfe B."/>
            <person name="LaButti K."/>
            <person name="Ohm R.A."/>
            <person name="Grigoriev I.V."/>
            <person name="Pringle A."/>
        </authorList>
    </citation>
    <scope>NUCLEOTIDE SEQUENCE [LARGE SCALE GENOMIC DNA]</scope>
    <source>
        <strain evidence="2 3">SKay4041</strain>
    </source>
</reference>
<dbReference type="InterPro" id="IPR006076">
    <property type="entry name" value="FAD-dep_OxRdtase"/>
</dbReference>
<organism evidence="2 3">
    <name type="scientific">Amanita thiersii Skay4041</name>
    <dbReference type="NCBI Taxonomy" id="703135"/>
    <lineage>
        <taxon>Eukaryota</taxon>
        <taxon>Fungi</taxon>
        <taxon>Dikarya</taxon>
        <taxon>Basidiomycota</taxon>
        <taxon>Agaricomycotina</taxon>
        <taxon>Agaricomycetes</taxon>
        <taxon>Agaricomycetidae</taxon>
        <taxon>Agaricales</taxon>
        <taxon>Pluteineae</taxon>
        <taxon>Amanitaceae</taxon>
        <taxon>Amanita</taxon>
    </lineage>
</organism>
<dbReference type="OrthoDB" id="498204at2759"/>
<proteinExistence type="predicted"/>
<dbReference type="Proteomes" id="UP000242287">
    <property type="component" value="Unassembled WGS sequence"/>
</dbReference>
<dbReference type="GO" id="GO:0005829">
    <property type="term" value="C:cytosol"/>
    <property type="evidence" value="ECO:0007669"/>
    <property type="project" value="GOC"/>
</dbReference>
<accession>A0A2A9NZR5</accession>
<keyword evidence="3" id="KW-1185">Reference proteome</keyword>
<dbReference type="Gene3D" id="3.30.9.10">
    <property type="entry name" value="D-Amino Acid Oxidase, subunit A, domain 2"/>
    <property type="match status" value="1"/>
</dbReference>
<evidence type="ECO:0000313" key="3">
    <source>
        <dbReference type="Proteomes" id="UP000242287"/>
    </source>
</evidence>
<name>A0A2A9NZR5_9AGAR</name>
<dbReference type="PANTHER" id="PTHR13847:SF150">
    <property type="entry name" value="OXIDOREDUCTASE TDA3-RELATED"/>
    <property type="match status" value="1"/>
</dbReference>
<dbReference type="PANTHER" id="PTHR13847">
    <property type="entry name" value="SARCOSINE DEHYDROGENASE-RELATED"/>
    <property type="match status" value="1"/>
</dbReference>
<protein>
    <recommendedName>
        <fullName evidence="1">FAD dependent oxidoreductase domain-containing protein</fullName>
    </recommendedName>
</protein>
<gene>
    <name evidence="2" type="ORF">AMATHDRAFT_1134</name>
</gene>
<dbReference type="GO" id="GO:0042147">
    <property type="term" value="P:retrograde transport, endosome to Golgi"/>
    <property type="evidence" value="ECO:0007669"/>
    <property type="project" value="TreeGrafter"/>
</dbReference>